<dbReference type="CDD" id="cd00207">
    <property type="entry name" value="fer2"/>
    <property type="match status" value="1"/>
</dbReference>
<dbReference type="GO" id="GO:0140647">
    <property type="term" value="P:P450-containing electron transport chain"/>
    <property type="evidence" value="ECO:0007669"/>
    <property type="project" value="InterPro"/>
</dbReference>
<dbReference type="GO" id="GO:0046872">
    <property type="term" value="F:metal ion binding"/>
    <property type="evidence" value="ECO:0007669"/>
    <property type="project" value="UniProtKB-KW"/>
</dbReference>
<keyword evidence="2" id="KW-0001">2Fe-2S</keyword>
<keyword evidence="5" id="KW-0411">Iron-sulfur</keyword>
<dbReference type="Pfam" id="PF00111">
    <property type="entry name" value="Fer2"/>
    <property type="match status" value="1"/>
</dbReference>
<dbReference type="GO" id="GO:0051537">
    <property type="term" value="F:2 iron, 2 sulfur cluster binding"/>
    <property type="evidence" value="ECO:0007669"/>
    <property type="project" value="UniProtKB-KW"/>
</dbReference>
<dbReference type="PROSITE" id="PS51085">
    <property type="entry name" value="2FE2S_FER_2"/>
    <property type="match status" value="1"/>
</dbReference>
<evidence type="ECO:0000256" key="5">
    <source>
        <dbReference type="ARBA" id="ARBA00023014"/>
    </source>
</evidence>
<comment type="cofactor">
    <cofactor evidence="6">
        <name>[2Fe-2S] cluster</name>
        <dbReference type="ChEBI" id="CHEBI:190135"/>
    </cofactor>
</comment>
<evidence type="ECO:0000313" key="9">
    <source>
        <dbReference type="Proteomes" id="UP000324924"/>
    </source>
</evidence>
<protein>
    <recommendedName>
        <fullName evidence="7">2Fe-2S ferredoxin-type domain-containing protein</fullName>
    </recommendedName>
</protein>
<dbReference type="EMBL" id="CP043314">
    <property type="protein sequence ID" value="QEK38888.1"/>
    <property type="molecule type" value="Genomic_DNA"/>
</dbReference>
<dbReference type="OrthoDB" id="9799640at2"/>
<evidence type="ECO:0000256" key="6">
    <source>
        <dbReference type="ARBA" id="ARBA00034078"/>
    </source>
</evidence>
<evidence type="ECO:0000256" key="1">
    <source>
        <dbReference type="ARBA" id="ARBA00010914"/>
    </source>
</evidence>
<dbReference type="InterPro" id="IPR001055">
    <property type="entry name" value="Adrenodoxin-like"/>
</dbReference>
<evidence type="ECO:0000259" key="7">
    <source>
        <dbReference type="PROSITE" id="PS51085"/>
    </source>
</evidence>
<feature type="domain" description="2Fe-2S ferredoxin-type" evidence="7">
    <location>
        <begin position="7"/>
        <end position="115"/>
    </location>
</feature>
<evidence type="ECO:0000256" key="4">
    <source>
        <dbReference type="ARBA" id="ARBA00023004"/>
    </source>
</evidence>
<dbReference type="PANTHER" id="PTHR23426">
    <property type="entry name" value="FERREDOXIN/ADRENODOXIN"/>
    <property type="match status" value="1"/>
</dbReference>
<keyword evidence="3" id="KW-0479">Metal-binding</keyword>
<proteinExistence type="inferred from homology"/>
<organism evidence="8 9">
    <name type="scientific">Candidatus Nesciobacter abundans</name>
    <dbReference type="NCBI Taxonomy" id="2601668"/>
    <lineage>
        <taxon>Bacteria</taxon>
        <taxon>Pseudomonadati</taxon>
        <taxon>Pseudomonadota</taxon>
        <taxon>Alphaproteobacteria</taxon>
        <taxon>Holosporales</taxon>
        <taxon>Holosporaceae</taxon>
        <taxon>Candidatus Nesciobacter</taxon>
    </lineage>
</organism>
<comment type="similarity">
    <text evidence="1">Belongs to the adrenodoxin/putidaredoxin family.</text>
</comment>
<dbReference type="GO" id="GO:0009055">
    <property type="term" value="F:electron transfer activity"/>
    <property type="evidence" value="ECO:0007669"/>
    <property type="project" value="TreeGrafter"/>
</dbReference>
<accession>A0A5C0UFQ2</accession>
<dbReference type="Gene3D" id="3.10.20.30">
    <property type="match status" value="1"/>
</dbReference>
<dbReference type="InterPro" id="IPR036010">
    <property type="entry name" value="2Fe-2S_ferredoxin-like_sf"/>
</dbReference>
<dbReference type="AlphaFoldDB" id="A0A5C0UFQ2"/>
<evidence type="ECO:0000256" key="2">
    <source>
        <dbReference type="ARBA" id="ARBA00022714"/>
    </source>
</evidence>
<gene>
    <name evidence="8" type="ORF">FZC36_00335</name>
</gene>
<evidence type="ECO:0000313" key="8">
    <source>
        <dbReference type="EMBL" id="QEK38888.1"/>
    </source>
</evidence>
<name>A0A5C0UFQ2_9PROT</name>
<keyword evidence="4" id="KW-0408">Iron</keyword>
<reference evidence="8 9" key="1">
    <citation type="submission" date="2019-08" db="EMBL/GenBank/DDBJ databases">
        <title>Highly reduced genomes of protist endosymbionts show evolutionary convergence.</title>
        <authorList>
            <person name="George E."/>
            <person name="Husnik F."/>
            <person name="Tashyreva D."/>
            <person name="Prokopchuk G."/>
            <person name="Horak A."/>
            <person name="Kwong W.K."/>
            <person name="Lukes J."/>
            <person name="Keeling P.J."/>
        </authorList>
    </citation>
    <scope>NUCLEOTIDE SEQUENCE [LARGE SCALE GENOMIC DNA]</scope>
    <source>
        <strain evidence="8">1604HC</strain>
    </source>
</reference>
<keyword evidence="9" id="KW-1185">Reference proteome</keyword>
<evidence type="ECO:0000256" key="3">
    <source>
        <dbReference type="ARBA" id="ARBA00022723"/>
    </source>
</evidence>
<dbReference type="SUPFAM" id="SSF54292">
    <property type="entry name" value="2Fe-2S ferredoxin-like"/>
    <property type="match status" value="1"/>
</dbReference>
<dbReference type="RefSeq" id="WP_148972011.1">
    <property type="nucleotide sequence ID" value="NZ_CP043314.1"/>
</dbReference>
<dbReference type="InterPro" id="IPR001041">
    <property type="entry name" value="2Fe-2S_ferredoxin-type"/>
</dbReference>
<dbReference type="KEGG" id="nabu:FZC36_00335"/>
<dbReference type="Proteomes" id="UP000324924">
    <property type="component" value="Chromosome"/>
</dbReference>
<sequence>MCEKKSVEIIFVYPDGSKKVCNANVGDNMLQVIRKNHIPMACSCGGALACGSCHGTLDQPFFDKIEDSDQAMSETEEETMEYFVNDDATDTSRLCCQVDVREELNGMHIYIPKNTSD</sequence>
<dbReference type="InterPro" id="IPR012675">
    <property type="entry name" value="Beta-grasp_dom_sf"/>
</dbReference>
<dbReference type="PANTHER" id="PTHR23426:SF65">
    <property type="entry name" value="FERREDOXIN-2, MITOCHONDRIAL"/>
    <property type="match status" value="1"/>
</dbReference>